<dbReference type="GO" id="GO:0030288">
    <property type="term" value="C:outer membrane-bounded periplasmic space"/>
    <property type="evidence" value="ECO:0007669"/>
    <property type="project" value="TreeGrafter"/>
</dbReference>
<sequence>MRHNYLNSILTKKTAGSIFILLAVLFFSGACQSNKPSEIKAVVDEENFPSLAVNDLETVITDSGRVAYRFISPEMNKYDNRQEPYTEFPRGLHLIVYNKQEEIDAQIKSRYAIYHEKDELWELQNNVEAVNFKNEVINTEQLFWDAREHRIFSDEFIKITTDQEILTGYGFESDESLENYTIKNISGILAIEEEETR</sequence>
<name>A0A2U2BEC9_9BACT</name>
<gene>
    <name evidence="6" type="primary">lptC</name>
    <name evidence="6" type="ORF">DDZ16_02735</name>
</gene>
<dbReference type="InterPro" id="IPR052363">
    <property type="entry name" value="LPS_export_LptC"/>
</dbReference>
<evidence type="ECO:0000256" key="5">
    <source>
        <dbReference type="ARBA" id="ARBA00023136"/>
    </source>
</evidence>
<dbReference type="Gene3D" id="2.60.450.10">
    <property type="entry name" value="Lipopolysaccharide (LPS) transport protein A like domain"/>
    <property type="match status" value="1"/>
</dbReference>
<dbReference type="PANTHER" id="PTHR37481">
    <property type="entry name" value="LIPOPOLYSACCHARIDE EXPORT SYSTEM PROTEIN LPTC"/>
    <property type="match status" value="1"/>
</dbReference>
<keyword evidence="3" id="KW-0812">Transmembrane</keyword>
<evidence type="ECO:0000256" key="1">
    <source>
        <dbReference type="ARBA" id="ARBA00022475"/>
    </source>
</evidence>
<protein>
    <submittedName>
        <fullName evidence="6">LPS export ABC transporter periplasmic protein LptC</fullName>
    </submittedName>
</protein>
<accession>A0A2U2BEC9</accession>
<dbReference type="InterPro" id="IPR026265">
    <property type="entry name" value="LptC"/>
</dbReference>
<dbReference type="AlphaFoldDB" id="A0A2U2BEC9"/>
<keyword evidence="4" id="KW-1133">Transmembrane helix</keyword>
<evidence type="ECO:0000256" key="4">
    <source>
        <dbReference type="ARBA" id="ARBA00022989"/>
    </source>
</evidence>
<keyword evidence="2" id="KW-0997">Cell inner membrane</keyword>
<proteinExistence type="predicted"/>
<dbReference type="OrthoDB" id="9812080at2"/>
<dbReference type="EMBL" id="QEWP01000001">
    <property type="protein sequence ID" value="PWE01419.1"/>
    <property type="molecule type" value="Genomic_DNA"/>
</dbReference>
<keyword evidence="1" id="KW-1003">Cell membrane</keyword>
<organism evidence="6 7">
    <name type="scientific">Marinilabilia rubra</name>
    <dbReference type="NCBI Taxonomy" id="2162893"/>
    <lineage>
        <taxon>Bacteria</taxon>
        <taxon>Pseudomonadati</taxon>
        <taxon>Bacteroidota</taxon>
        <taxon>Bacteroidia</taxon>
        <taxon>Marinilabiliales</taxon>
        <taxon>Marinilabiliaceae</taxon>
        <taxon>Marinilabilia</taxon>
    </lineage>
</organism>
<evidence type="ECO:0000256" key="3">
    <source>
        <dbReference type="ARBA" id="ARBA00022692"/>
    </source>
</evidence>
<dbReference type="RefSeq" id="WP_109262869.1">
    <property type="nucleotide sequence ID" value="NZ_QEWP01000001.1"/>
</dbReference>
<comment type="caution">
    <text evidence="6">The sequence shown here is derived from an EMBL/GenBank/DDBJ whole genome shotgun (WGS) entry which is preliminary data.</text>
</comment>
<keyword evidence="5" id="KW-0472">Membrane</keyword>
<dbReference type="PROSITE" id="PS51257">
    <property type="entry name" value="PROKAR_LIPOPROTEIN"/>
    <property type="match status" value="1"/>
</dbReference>
<dbReference type="GO" id="GO:0005886">
    <property type="term" value="C:plasma membrane"/>
    <property type="evidence" value="ECO:0007669"/>
    <property type="project" value="InterPro"/>
</dbReference>
<dbReference type="GO" id="GO:0017089">
    <property type="term" value="F:glycolipid transfer activity"/>
    <property type="evidence" value="ECO:0007669"/>
    <property type="project" value="TreeGrafter"/>
</dbReference>
<keyword evidence="7" id="KW-1185">Reference proteome</keyword>
<dbReference type="Pfam" id="PF06835">
    <property type="entry name" value="LptC"/>
    <property type="match status" value="1"/>
</dbReference>
<dbReference type="Proteomes" id="UP000244956">
    <property type="component" value="Unassembled WGS sequence"/>
</dbReference>
<dbReference type="PANTHER" id="PTHR37481:SF1">
    <property type="entry name" value="LIPOPOLYSACCHARIDE EXPORT SYSTEM PROTEIN LPTC"/>
    <property type="match status" value="1"/>
</dbReference>
<evidence type="ECO:0000256" key="2">
    <source>
        <dbReference type="ARBA" id="ARBA00022519"/>
    </source>
</evidence>
<dbReference type="InterPro" id="IPR010664">
    <property type="entry name" value="LipoPS_assembly_LptC-rel"/>
</dbReference>
<evidence type="ECO:0000313" key="7">
    <source>
        <dbReference type="Proteomes" id="UP000244956"/>
    </source>
</evidence>
<dbReference type="GO" id="GO:0015221">
    <property type="term" value="F:lipopolysaccharide transmembrane transporter activity"/>
    <property type="evidence" value="ECO:0007669"/>
    <property type="project" value="InterPro"/>
</dbReference>
<evidence type="ECO:0000313" key="6">
    <source>
        <dbReference type="EMBL" id="PWE01419.1"/>
    </source>
</evidence>
<reference evidence="6 7" key="1">
    <citation type="submission" date="2018-05" db="EMBL/GenBank/DDBJ databases">
        <title>Marinilabilia rubrum sp. nov., isolated from saltern sediment.</title>
        <authorList>
            <person name="Zhang R."/>
        </authorList>
    </citation>
    <scope>NUCLEOTIDE SEQUENCE [LARGE SCALE GENOMIC DNA]</scope>
    <source>
        <strain evidence="6 7">WTE16</strain>
    </source>
</reference>
<dbReference type="NCBIfam" id="TIGR04409">
    <property type="entry name" value="LptC_YrbK"/>
    <property type="match status" value="1"/>
</dbReference>